<dbReference type="PANTHER" id="PTHR42850:SF4">
    <property type="entry name" value="ZINC-DEPENDENT ENDOPOLYPHOSPHATASE"/>
    <property type="match status" value="1"/>
</dbReference>
<dbReference type="InterPro" id="IPR029052">
    <property type="entry name" value="Metallo-depent_PP-like"/>
</dbReference>
<dbReference type="PANTHER" id="PTHR42850">
    <property type="entry name" value="METALLOPHOSPHOESTERASE"/>
    <property type="match status" value="1"/>
</dbReference>
<evidence type="ECO:0000313" key="2">
    <source>
        <dbReference type="EMBL" id="PZO35540.1"/>
    </source>
</evidence>
<feature type="domain" description="Calcineurin-like phosphoesterase" evidence="1">
    <location>
        <begin position="2"/>
        <end position="166"/>
    </location>
</feature>
<dbReference type="Proteomes" id="UP000249467">
    <property type="component" value="Unassembled WGS sequence"/>
</dbReference>
<proteinExistence type="predicted"/>
<evidence type="ECO:0000313" key="3">
    <source>
        <dbReference type="Proteomes" id="UP000249467"/>
    </source>
</evidence>
<dbReference type="InterPro" id="IPR004843">
    <property type="entry name" value="Calcineurin-like_PHP"/>
</dbReference>
<dbReference type="SUPFAM" id="SSF56300">
    <property type="entry name" value="Metallo-dependent phosphatases"/>
    <property type="match status" value="1"/>
</dbReference>
<dbReference type="InterPro" id="IPR050126">
    <property type="entry name" value="Ap4A_hydrolase"/>
</dbReference>
<evidence type="ECO:0000259" key="1">
    <source>
        <dbReference type="Pfam" id="PF00149"/>
    </source>
</evidence>
<dbReference type="CDD" id="cd00144">
    <property type="entry name" value="MPP_PPP_family"/>
    <property type="match status" value="1"/>
</dbReference>
<comment type="caution">
    <text evidence="2">The sequence shown here is derived from an EMBL/GenBank/DDBJ whole genome shotgun (WGS) entry which is preliminary data.</text>
</comment>
<dbReference type="Pfam" id="PF00149">
    <property type="entry name" value="Metallophos"/>
    <property type="match status" value="1"/>
</dbReference>
<protein>
    <submittedName>
        <fullName evidence="2">Serine/threonine protein phosphatase</fullName>
    </submittedName>
</protein>
<dbReference type="PRINTS" id="PR00114">
    <property type="entry name" value="STPHPHTASE"/>
</dbReference>
<dbReference type="Gene3D" id="3.60.21.10">
    <property type="match status" value="1"/>
</dbReference>
<name>A0A2W4VUA4_9CYAN</name>
<dbReference type="GO" id="GO:0008803">
    <property type="term" value="F:bis(5'-nucleosyl)-tetraphosphatase (symmetrical) activity"/>
    <property type="evidence" value="ECO:0007669"/>
    <property type="project" value="TreeGrafter"/>
</dbReference>
<dbReference type="GO" id="GO:0110154">
    <property type="term" value="P:RNA decapping"/>
    <property type="evidence" value="ECO:0007669"/>
    <property type="project" value="TreeGrafter"/>
</dbReference>
<accession>A0A2W4VUA4</accession>
<dbReference type="AlphaFoldDB" id="A0A2W4VUA4"/>
<dbReference type="GO" id="GO:0005737">
    <property type="term" value="C:cytoplasm"/>
    <property type="evidence" value="ECO:0007669"/>
    <property type="project" value="TreeGrafter"/>
</dbReference>
<reference evidence="2 3" key="1">
    <citation type="submission" date="2018-04" db="EMBL/GenBank/DDBJ databases">
        <authorList>
            <person name="Go L.Y."/>
            <person name="Mitchell J.A."/>
        </authorList>
    </citation>
    <scope>NUCLEOTIDE SEQUENCE [LARGE SCALE GENOMIC DNA]</scope>
    <source>
        <strain evidence="2">ULC066bin1</strain>
    </source>
</reference>
<sequence length="257" mass="28942">MTRIVFGDIHGQFDGLMKLIDFIKCGSDDKLFFLGDLIDRGSRSADVIRWVMANGHTCLRGNHEQMCLDAFNSIEGSLIWKGWLMNGGANTLESYGQEGLPKDHLEWMQQLPLYLDLGDSWLVHAGVNPNLPIELQGAAEFCWIREEFHSATEPFFDDKIIITGHTITFVFPGVKPGNLVLGKGWLDIDTGGYHPKSGWLSALDLDSATVYQCNTFTNELRVNPLSEITTVIEPMPSRSQRLDIGKTNTPKRRWSWV</sequence>
<dbReference type="GO" id="GO:0016791">
    <property type="term" value="F:phosphatase activity"/>
    <property type="evidence" value="ECO:0007669"/>
    <property type="project" value="TreeGrafter"/>
</dbReference>
<gene>
    <name evidence="2" type="ORF">DCF19_23625</name>
</gene>
<dbReference type="EMBL" id="QBML01000056">
    <property type="protein sequence ID" value="PZO35540.1"/>
    <property type="molecule type" value="Genomic_DNA"/>
</dbReference>
<organism evidence="2 3">
    <name type="scientific">Pseudanabaena frigida</name>
    <dbReference type="NCBI Taxonomy" id="945775"/>
    <lineage>
        <taxon>Bacteria</taxon>
        <taxon>Bacillati</taxon>
        <taxon>Cyanobacteriota</taxon>
        <taxon>Cyanophyceae</taxon>
        <taxon>Pseudanabaenales</taxon>
        <taxon>Pseudanabaenaceae</taxon>
        <taxon>Pseudanabaena</taxon>
    </lineage>
</organism>
<dbReference type="InterPro" id="IPR006186">
    <property type="entry name" value="Ser/Thr-sp_prot-phosphatase"/>
</dbReference>
<reference evidence="2 3" key="2">
    <citation type="submission" date="2018-06" db="EMBL/GenBank/DDBJ databases">
        <title>Metagenomic assembly of (sub)arctic Cyanobacteria and their associated microbiome from non-axenic cultures.</title>
        <authorList>
            <person name="Baurain D."/>
        </authorList>
    </citation>
    <scope>NUCLEOTIDE SEQUENCE [LARGE SCALE GENOMIC DNA]</scope>
    <source>
        <strain evidence="2">ULC066bin1</strain>
    </source>
</reference>